<accession>A0A4S8MAD7</accession>
<organism evidence="2 3">
    <name type="scientific">Dendrothele bispora (strain CBS 962.96)</name>
    <dbReference type="NCBI Taxonomy" id="1314807"/>
    <lineage>
        <taxon>Eukaryota</taxon>
        <taxon>Fungi</taxon>
        <taxon>Dikarya</taxon>
        <taxon>Basidiomycota</taxon>
        <taxon>Agaricomycotina</taxon>
        <taxon>Agaricomycetes</taxon>
        <taxon>Agaricomycetidae</taxon>
        <taxon>Agaricales</taxon>
        <taxon>Agaricales incertae sedis</taxon>
        <taxon>Dendrothele</taxon>
    </lineage>
</organism>
<protein>
    <submittedName>
        <fullName evidence="2">Uncharacterized protein</fullName>
    </submittedName>
</protein>
<feature type="compositionally biased region" description="Basic and acidic residues" evidence="1">
    <location>
        <begin position="95"/>
        <end position="111"/>
    </location>
</feature>
<dbReference type="OrthoDB" id="5588846at2759"/>
<dbReference type="EMBL" id="ML179120">
    <property type="protein sequence ID" value="THU99402.1"/>
    <property type="molecule type" value="Genomic_DNA"/>
</dbReference>
<proteinExistence type="predicted"/>
<gene>
    <name evidence="2" type="ORF">K435DRAFT_855684</name>
</gene>
<feature type="region of interest" description="Disordered" evidence="1">
    <location>
        <begin position="75"/>
        <end position="113"/>
    </location>
</feature>
<evidence type="ECO:0000256" key="1">
    <source>
        <dbReference type="SAM" id="MobiDB-lite"/>
    </source>
</evidence>
<sequence>MPSNDEPSSTAASTQPENIPQEVLKQIMNEKLPKKSKVAPIFHGDNPKKLIPWLEEVIQAALAFKEPASDLPATYPLSGSGSSKYQVTSKQSENSGRDLSVRPRNPSREVTSKLAQRVQALEKAAGIEETAFEGPTFSEEDLSMFYEEVLEHRSMMEDPVEIHQPETMALQDPEAPASLQHPGGISTYSGTTVLAKSFQAESIPDGLTPTYRRILKEIQAIFGQLESLQAPIDVPTGLLKLLLYREWEAMIGHLSKLRACSIHYHHLLDLNKVEVTEDHVNDVLAMYAESGNALAADRCLSRFVEGSPKLRMRL</sequence>
<feature type="compositionally biased region" description="Polar residues" evidence="1">
    <location>
        <begin position="1"/>
        <end position="18"/>
    </location>
</feature>
<reference evidence="2 3" key="1">
    <citation type="journal article" date="2019" name="Nat. Ecol. Evol.">
        <title>Megaphylogeny resolves global patterns of mushroom evolution.</title>
        <authorList>
            <person name="Varga T."/>
            <person name="Krizsan K."/>
            <person name="Foldi C."/>
            <person name="Dima B."/>
            <person name="Sanchez-Garcia M."/>
            <person name="Sanchez-Ramirez S."/>
            <person name="Szollosi G.J."/>
            <person name="Szarkandi J.G."/>
            <person name="Papp V."/>
            <person name="Albert L."/>
            <person name="Andreopoulos W."/>
            <person name="Angelini C."/>
            <person name="Antonin V."/>
            <person name="Barry K.W."/>
            <person name="Bougher N.L."/>
            <person name="Buchanan P."/>
            <person name="Buyck B."/>
            <person name="Bense V."/>
            <person name="Catcheside P."/>
            <person name="Chovatia M."/>
            <person name="Cooper J."/>
            <person name="Damon W."/>
            <person name="Desjardin D."/>
            <person name="Finy P."/>
            <person name="Geml J."/>
            <person name="Haridas S."/>
            <person name="Hughes K."/>
            <person name="Justo A."/>
            <person name="Karasinski D."/>
            <person name="Kautmanova I."/>
            <person name="Kiss B."/>
            <person name="Kocsube S."/>
            <person name="Kotiranta H."/>
            <person name="LaButti K.M."/>
            <person name="Lechner B.E."/>
            <person name="Liimatainen K."/>
            <person name="Lipzen A."/>
            <person name="Lukacs Z."/>
            <person name="Mihaltcheva S."/>
            <person name="Morgado L.N."/>
            <person name="Niskanen T."/>
            <person name="Noordeloos M.E."/>
            <person name="Ohm R.A."/>
            <person name="Ortiz-Santana B."/>
            <person name="Ovrebo C."/>
            <person name="Racz N."/>
            <person name="Riley R."/>
            <person name="Savchenko A."/>
            <person name="Shiryaev A."/>
            <person name="Soop K."/>
            <person name="Spirin V."/>
            <person name="Szebenyi C."/>
            <person name="Tomsovsky M."/>
            <person name="Tulloss R.E."/>
            <person name="Uehling J."/>
            <person name="Grigoriev I.V."/>
            <person name="Vagvolgyi C."/>
            <person name="Papp T."/>
            <person name="Martin F.M."/>
            <person name="Miettinen O."/>
            <person name="Hibbett D.S."/>
            <person name="Nagy L.G."/>
        </authorList>
    </citation>
    <scope>NUCLEOTIDE SEQUENCE [LARGE SCALE GENOMIC DNA]</scope>
    <source>
        <strain evidence="2 3">CBS 962.96</strain>
    </source>
</reference>
<feature type="region of interest" description="Disordered" evidence="1">
    <location>
        <begin position="1"/>
        <end position="22"/>
    </location>
</feature>
<evidence type="ECO:0000313" key="2">
    <source>
        <dbReference type="EMBL" id="THU99402.1"/>
    </source>
</evidence>
<feature type="compositionally biased region" description="Polar residues" evidence="1">
    <location>
        <begin position="77"/>
        <end position="94"/>
    </location>
</feature>
<dbReference type="AlphaFoldDB" id="A0A4S8MAD7"/>
<name>A0A4S8MAD7_DENBC</name>
<evidence type="ECO:0000313" key="3">
    <source>
        <dbReference type="Proteomes" id="UP000297245"/>
    </source>
</evidence>
<dbReference type="Proteomes" id="UP000297245">
    <property type="component" value="Unassembled WGS sequence"/>
</dbReference>
<keyword evidence="3" id="KW-1185">Reference proteome</keyword>